<dbReference type="EMBL" id="CAUJNA010003575">
    <property type="protein sequence ID" value="CAJ1405240.1"/>
    <property type="molecule type" value="Genomic_DNA"/>
</dbReference>
<dbReference type="AlphaFoldDB" id="A0AA36JGZ5"/>
<dbReference type="Proteomes" id="UP001178507">
    <property type="component" value="Unassembled WGS sequence"/>
</dbReference>
<organism evidence="2 3">
    <name type="scientific">Effrenium voratum</name>
    <dbReference type="NCBI Taxonomy" id="2562239"/>
    <lineage>
        <taxon>Eukaryota</taxon>
        <taxon>Sar</taxon>
        <taxon>Alveolata</taxon>
        <taxon>Dinophyceae</taxon>
        <taxon>Suessiales</taxon>
        <taxon>Symbiodiniaceae</taxon>
        <taxon>Effrenium</taxon>
    </lineage>
</organism>
<feature type="region of interest" description="Disordered" evidence="1">
    <location>
        <begin position="248"/>
        <end position="272"/>
    </location>
</feature>
<proteinExistence type="predicted"/>
<feature type="region of interest" description="Disordered" evidence="1">
    <location>
        <begin position="190"/>
        <end position="236"/>
    </location>
</feature>
<accession>A0AA36JGZ5</accession>
<gene>
    <name evidence="2" type="ORF">EVOR1521_LOCUS27516</name>
</gene>
<sequence length="413" mass="45812">MGNFCSSREDLQESRRQYEHYTFLRQQILSKLGDDLQKECRSLYKEECCRRRVPALSKSDWEEVCLPFIQRVSCKDVGTQQRIFAAVQEVYPGPPERAVNEATFVEFNRLALTLAEQDLRQRIAKLKEKFGGDAPPIPANTHLDWFADLLGKEEELSKEPLQISPRSGDLPSESSRLPPLQTSALRQALPPAGADGCLQPAGAEGLGPKEEAKRGQRLVSASPARSEDDVAGSAFQSQHSLGQVSYVLKSPRPSPEDSVLGSRASLTSEASVQRRMRDTAQVAEMRSTILRGELEVMVFNKRLQPEPRRLGLNPAGKRMSILRTDGACEDSWDIDHLQCISFGIASNILPKPPPAEKTLSFRFQFQKYGNEARYMCAMFEEGSSCRAAAAAFSQLCGVPVTAADAPSHPTYHK</sequence>
<comment type="caution">
    <text evidence="2">The sequence shown here is derived from an EMBL/GenBank/DDBJ whole genome shotgun (WGS) entry which is preliminary data.</text>
</comment>
<feature type="region of interest" description="Disordered" evidence="1">
    <location>
        <begin position="157"/>
        <end position="178"/>
    </location>
</feature>
<reference evidence="2" key="1">
    <citation type="submission" date="2023-08" db="EMBL/GenBank/DDBJ databases">
        <authorList>
            <person name="Chen Y."/>
            <person name="Shah S."/>
            <person name="Dougan E. K."/>
            <person name="Thang M."/>
            <person name="Chan C."/>
        </authorList>
    </citation>
    <scope>NUCLEOTIDE SEQUENCE</scope>
</reference>
<keyword evidence="3" id="KW-1185">Reference proteome</keyword>
<evidence type="ECO:0000256" key="1">
    <source>
        <dbReference type="SAM" id="MobiDB-lite"/>
    </source>
</evidence>
<name>A0AA36JGZ5_9DINO</name>
<evidence type="ECO:0000313" key="3">
    <source>
        <dbReference type="Proteomes" id="UP001178507"/>
    </source>
</evidence>
<protein>
    <submittedName>
        <fullName evidence="2">Uncharacterized protein</fullName>
    </submittedName>
</protein>
<evidence type="ECO:0000313" key="2">
    <source>
        <dbReference type="EMBL" id="CAJ1405240.1"/>
    </source>
</evidence>